<protein>
    <submittedName>
        <fullName evidence="1">Uncharacterized protein</fullName>
    </submittedName>
</protein>
<evidence type="ECO:0000313" key="1">
    <source>
        <dbReference type="EMBL" id="CEM51337.1"/>
    </source>
</evidence>
<accession>A0A0G4I373</accession>
<gene>
    <name evidence="1" type="ORF">Cvel_10560</name>
</gene>
<reference evidence="1" key="1">
    <citation type="submission" date="2014-11" db="EMBL/GenBank/DDBJ databases">
        <authorList>
            <person name="Otto D Thomas"/>
            <person name="Naeem Raeece"/>
        </authorList>
    </citation>
    <scope>NUCLEOTIDE SEQUENCE</scope>
</reference>
<sequence>MKTVAWTFEAVGGGDISSSSARVPSDTIPMDQESCMCVYWLEEHRYKFLCLLLEQLESFSSHELDAFAEALNVKLAEQVVFQDGASSSSQTARACCLVSTAAAKDFADLSFLFSEDRFVVEEIFTAFEGTDIEPYYADSDSLGFHPDTVFPSLLSQAARQADGAVFCGGEGGDEEFFDCEETEEFFDCVSGNTEDCRAADFQGEGLIAEKARRSRPPLRVDLDFQCSFTLCFHGAVQGRIVREWPCVSCYREVWRQRAIAQTTTRGIVRFHFRIPDGRVKGVLLLCNLSDDESVGCLVHCPELSRFDGTATLRDVHGTLCRFPLTPHPTHPRTPSMP</sequence>
<organism evidence="1">
    <name type="scientific">Chromera velia CCMP2878</name>
    <dbReference type="NCBI Taxonomy" id="1169474"/>
    <lineage>
        <taxon>Eukaryota</taxon>
        <taxon>Sar</taxon>
        <taxon>Alveolata</taxon>
        <taxon>Colpodellida</taxon>
        <taxon>Chromeraceae</taxon>
        <taxon>Chromera</taxon>
    </lineage>
</organism>
<dbReference type="EMBL" id="CDMZ01004920">
    <property type="protein sequence ID" value="CEM51337.1"/>
    <property type="molecule type" value="Genomic_DNA"/>
</dbReference>
<proteinExistence type="predicted"/>
<name>A0A0G4I373_9ALVE</name>
<dbReference type="AlphaFoldDB" id="A0A0G4I373"/>
<dbReference type="VEuPathDB" id="CryptoDB:Cvel_10560"/>